<evidence type="ECO:0000256" key="6">
    <source>
        <dbReference type="SAM" id="Coils"/>
    </source>
</evidence>
<evidence type="ECO:0000313" key="12">
    <source>
        <dbReference type="Proteomes" id="UP000030451"/>
    </source>
</evidence>
<dbReference type="PANTHER" id="PTHR32089">
    <property type="entry name" value="METHYL-ACCEPTING CHEMOTAXIS PROTEIN MCPB"/>
    <property type="match status" value="1"/>
</dbReference>
<organism evidence="11 12">
    <name type="scientific">Photobacterium sp. (strain ATCC 43367)</name>
    <dbReference type="NCBI Taxonomy" id="379097"/>
    <lineage>
        <taxon>Bacteria</taxon>
        <taxon>Pseudomonadati</taxon>
        <taxon>Pseudomonadota</taxon>
        <taxon>Gammaproteobacteria</taxon>
        <taxon>Vibrionales</taxon>
        <taxon>Vibrionaceae</taxon>
        <taxon>Vibrio</taxon>
        <taxon>Vibrio oreintalis group</taxon>
    </lineage>
</organism>
<dbReference type="STRING" id="379097.SE23_03655"/>
<dbReference type="OrthoDB" id="9806704at2"/>
<keyword evidence="2" id="KW-1003">Cell membrane</keyword>
<dbReference type="CDD" id="cd11386">
    <property type="entry name" value="MCP_signal"/>
    <property type="match status" value="1"/>
</dbReference>
<keyword evidence="3 5" id="KW-0807">Transducer</keyword>
<evidence type="ECO:0000256" key="7">
    <source>
        <dbReference type="SAM" id="Phobius"/>
    </source>
</evidence>
<keyword evidence="7" id="KW-1133">Transmembrane helix</keyword>
<evidence type="ECO:0000256" key="3">
    <source>
        <dbReference type="ARBA" id="ARBA00023224"/>
    </source>
</evidence>
<feature type="transmembrane region" description="Helical" evidence="7">
    <location>
        <begin position="412"/>
        <end position="438"/>
    </location>
</feature>
<dbReference type="SMART" id="SM00304">
    <property type="entry name" value="HAMP"/>
    <property type="match status" value="1"/>
</dbReference>
<dbReference type="EMBL" id="JRWP01000062">
    <property type="protein sequence ID" value="KGY06868.1"/>
    <property type="molecule type" value="Genomic_DNA"/>
</dbReference>
<dbReference type="PROSITE" id="PS50885">
    <property type="entry name" value="HAMP"/>
    <property type="match status" value="1"/>
</dbReference>
<comment type="subcellular location">
    <subcellularLocation>
        <location evidence="1">Cell inner membrane</location>
        <topology evidence="1">Multi-pass membrane protein</topology>
    </subcellularLocation>
</comment>
<dbReference type="Proteomes" id="UP000030451">
    <property type="component" value="Unassembled WGS sequence"/>
</dbReference>
<dbReference type="Pfam" id="PF00015">
    <property type="entry name" value="MCPsignal"/>
    <property type="match status" value="1"/>
</dbReference>
<dbReference type="AlphaFoldDB" id="A0A0A5JFU5"/>
<evidence type="ECO:0000256" key="5">
    <source>
        <dbReference type="PROSITE-ProRule" id="PRU00284"/>
    </source>
</evidence>
<feature type="domain" description="Methyl-accepting transducer" evidence="8">
    <location>
        <begin position="498"/>
        <end position="734"/>
    </location>
</feature>
<dbReference type="InterPro" id="IPR003660">
    <property type="entry name" value="HAMP_dom"/>
</dbReference>
<proteinExistence type="inferred from homology"/>
<name>A0A0A5JFU5_PHOS4</name>
<accession>A0A0A5JFU5</accession>
<reference evidence="11 12" key="1">
    <citation type="submission" date="2014-10" db="EMBL/GenBank/DDBJ databases">
        <title>Genome sequencing of Vibrio sinaloensis T08.</title>
        <authorList>
            <person name="Chan K.-G."/>
            <person name="Mohamad N.I."/>
        </authorList>
    </citation>
    <scope>NUCLEOTIDE SEQUENCE [LARGE SCALE GENOMIC DNA]</scope>
    <source>
        <strain evidence="11 12">T08</strain>
    </source>
</reference>
<dbReference type="GO" id="GO:0007165">
    <property type="term" value="P:signal transduction"/>
    <property type="evidence" value="ECO:0007669"/>
    <property type="project" value="UniProtKB-KW"/>
</dbReference>
<evidence type="ECO:0000259" key="8">
    <source>
        <dbReference type="PROSITE" id="PS50111"/>
    </source>
</evidence>
<evidence type="ECO:0000256" key="4">
    <source>
        <dbReference type="ARBA" id="ARBA00029447"/>
    </source>
</evidence>
<keyword evidence="7" id="KW-0472">Membrane</keyword>
<dbReference type="GO" id="GO:0006935">
    <property type="term" value="P:chemotaxis"/>
    <property type="evidence" value="ECO:0007669"/>
    <property type="project" value="UniProtKB-ARBA"/>
</dbReference>
<evidence type="ECO:0000259" key="9">
    <source>
        <dbReference type="PROSITE" id="PS50192"/>
    </source>
</evidence>
<protein>
    <submittedName>
        <fullName evidence="11">Chemotaxis protein</fullName>
    </submittedName>
</protein>
<evidence type="ECO:0000256" key="1">
    <source>
        <dbReference type="ARBA" id="ARBA00004429"/>
    </source>
</evidence>
<dbReference type="PANTHER" id="PTHR32089:SF120">
    <property type="entry name" value="METHYL-ACCEPTING CHEMOTAXIS PROTEIN TLPQ"/>
    <property type="match status" value="1"/>
</dbReference>
<gene>
    <name evidence="11" type="ORF">NM06_20185</name>
</gene>
<dbReference type="Gene3D" id="1.10.287.950">
    <property type="entry name" value="Methyl-accepting chemotaxis protein"/>
    <property type="match status" value="1"/>
</dbReference>
<comment type="similarity">
    <text evidence="4">Belongs to the methyl-accepting chemotaxis (MCP) protein family.</text>
</comment>
<dbReference type="InterPro" id="IPR000727">
    <property type="entry name" value="T_SNARE_dom"/>
</dbReference>
<dbReference type="RefSeq" id="WP_038193402.1">
    <property type="nucleotide sequence ID" value="NZ_JRWP01000062.1"/>
</dbReference>
<feature type="domain" description="HAMP" evidence="10">
    <location>
        <begin position="440"/>
        <end position="493"/>
    </location>
</feature>
<dbReference type="GO" id="GO:0005886">
    <property type="term" value="C:plasma membrane"/>
    <property type="evidence" value="ECO:0007669"/>
    <property type="project" value="UniProtKB-SubCell"/>
</dbReference>
<keyword evidence="7" id="KW-0812">Transmembrane</keyword>
<evidence type="ECO:0000259" key="10">
    <source>
        <dbReference type="PROSITE" id="PS50885"/>
    </source>
</evidence>
<dbReference type="CDD" id="cd06225">
    <property type="entry name" value="HAMP"/>
    <property type="match status" value="1"/>
</dbReference>
<dbReference type="PROSITE" id="PS50111">
    <property type="entry name" value="CHEMOTAXIS_TRANSDUC_2"/>
    <property type="match status" value="1"/>
</dbReference>
<evidence type="ECO:0000256" key="2">
    <source>
        <dbReference type="ARBA" id="ARBA00022519"/>
    </source>
</evidence>
<dbReference type="FunFam" id="1.10.287.950:FF:000001">
    <property type="entry name" value="Methyl-accepting chemotaxis sensory transducer"/>
    <property type="match status" value="1"/>
</dbReference>
<feature type="coiled-coil region" evidence="6">
    <location>
        <begin position="705"/>
        <end position="764"/>
    </location>
</feature>
<dbReference type="SUPFAM" id="SSF58104">
    <property type="entry name" value="Methyl-accepting chemotaxis protein (MCP) signaling domain"/>
    <property type="match status" value="1"/>
</dbReference>
<sequence length="770" mass="83529">MKIATKIVTASTILCTLAVVATGVIVGWRSSVLSEDALYNRATEQLISVREIKKNEIELYFEQIRGQLITTAHSVGVQDAITEFSQAFAQYPTESVTQRDHSALERYYQSQFGATYRASNSGRSANEMQKLSMISPLGKALQARYIATNPNPLGDKHQLMADSLGTRYDEVHAKYHPSIKGFLEQFGYYDIFLVNPNGDVVYSVFKELDYATNLLTGPYAGSGIAKAFSQALSMSDGQFHLEDFAPYYPSYQAAASFISSPIKQGSTTLGVLIFQMPVDEINNIMTFNGNWSNAGLGESGESYLVGPDGLLRSESRFLMEDADNYYKTLLNAGVSNTIIEQIKGKGSAIGRQPVTTSTSKSALRGQSGSDVVVDYRGEDVLSAYAPVNAAGLSWGIVTEIDKHEALKDVDSLINAMIFTVLSSIVVIVLIAIVISYFLGRSIAWPIKLASERIQQISENNDLTQRLEVAGKDEMTELALSLNGLFKHLQQIIGKFVQATDDLNSNTNSMAGNMNSTRAAVDDQNHRTESVATAVNEMSASIAEVAQFATRAAEFVKNANDAGSQGVNIGRSLGVEISQLNQQMQTAVEAIGRLHNETNSIAEVLDVIQGIAEQTNLLALNAAIEAARAGEQGRGFAVVADEVRSLAGRTQSSTEEIREKIESLQRETNEVSKSIENANITVSKGVATCDENTDMLEQIVTMLIELNEMNVQIAAATEEQRAVTDEISGSITSIADASSAVSIQVNDVDDVLQGLSSQAEELNQDVTQFKY</sequence>
<dbReference type="Pfam" id="PF00672">
    <property type="entry name" value="HAMP"/>
    <property type="match status" value="1"/>
</dbReference>
<evidence type="ECO:0000313" key="11">
    <source>
        <dbReference type="EMBL" id="KGY06868.1"/>
    </source>
</evidence>
<keyword evidence="6" id="KW-0175">Coiled coil</keyword>
<dbReference type="InterPro" id="IPR004089">
    <property type="entry name" value="MCPsignal_dom"/>
</dbReference>
<dbReference type="Gene3D" id="3.30.450.20">
    <property type="entry name" value="PAS domain"/>
    <property type="match status" value="1"/>
</dbReference>
<feature type="domain" description="T-SNARE coiled-coil homology" evidence="9">
    <location>
        <begin position="685"/>
        <end position="747"/>
    </location>
</feature>
<comment type="caution">
    <text evidence="11">The sequence shown here is derived from an EMBL/GenBank/DDBJ whole genome shotgun (WGS) entry which is preliminary data.</text>
</comment>
<dbReference type="SMART" id="SM00283">
    <property type="entry name" value="MA"/>
    <property type="match status" value="1"/>
</dbReference>
<feature type="coiled-coil region" evidence="6">
    <location>
        <begin position="646"/>
        <end position="680"/>
    </location>
</feature>
<dbReference type="PROSITE" id="PS50192">
    <property type="entry name" value="T_SNARE"/>
    <property type="match status" value="1"/>
</dbReference>
<keyword evidence="2" id="KW-0997">Cell inner membrane</keyword>